<dbReference type="InterPro" id="IPR000182">
    <property type="entry name" value="GNAT_dom"/>
</dbReference>
<accession>A0ABS5XWK8</accession>
<evidence type="ECO:0000313" key="3">
    <source>
        <dbReference type="EMBL" id="MBT8798796.1"/>
    </source>
</evidence>
<gene>
    <name evidence="3" type="ORF">J0P97_12040</name>
</gene>
<dbReference type="EMBL" id="JAFLHG010000011">
    <property type="protein sequence ID" value="MBT8798796.1"/>
    <property type="molecule type" value="Genomic_DNA"/>
</dbReference>
<dbReference type="CDD" id="cd04301">
    <property type="entry name" value="NAT_SF"/>
    <property type="match status" value="1"/>
</dbReference>
<reference evidence="3 4" key="1">
    <citation type="submission" date="2021-03" db="EMBL/GenBank/DDBJ databases">
        <title>Microbacterium pauli sp. nov., isolated from microfiltered milk.</title>
        <authorList>
            <person name="Bellassi P."/>
            <person name="Fontana A."/>
            <person name="Callegari M.L."/>
            <person name="Lorenzo M."/>
            <person name="Cappa F."/>
        </authorList>
    </citation>
    <scope>NUCLEOTIDE SEQUENCE [LARGE SCALE GENOMIC DNA]</scope>
    <source>
        <strain evidence="3 4">DSM 18909</strain>
    </source>
</reference>
<dbReference type="InterPro" id="IPR016181">
    <property type="entry name" value="Acyl_CoA_acyltransferase"/>
</dbReference>
<proteinExistence type="predicted"/>
<keyword evidence="4" id="KW-1185">Reference proteome</keyword>
<evidence type="ECO:0000259" key="2">
    <source>
        <dbReference type="PROSITE" id="PS51186"/>
    </source>
</evidence>
<name>A0ABS5XWK8_9MICO</name>
<sequence>MTAPHGAQFRPLSLPSSMKGPDAEEFREFTRVRNAVYREISGSDNDALTPEELLPFYQPTPEEIRHIWVVLVDGRIVGRVGVDIPLEEGSRGVFWLIELLEAVQGRGIGTAAYALVEETARSHGRTVLQSWAQHPDAPGPRLTPPTGFGSIPEDRVARFYLRNGYTLEQIERESAFELRGSDDEAVDGEASGATVARLLADATAAATGYRVVQWQVPTPSEHVAGYAWMKSRMSTDTPMGALEFDEEVWDAARVERHDLKATSGGRTMLVTAAQHIDTGDLVAFNELVIGSDATGASHQEDTLVLREHRGHRLGMLVKCAGLQTWHSRIAPHSPRVITYNAEENRPMLDINEAIGFVPIAYNGAWKKVLT</sequence>
<evidence type="ECO:0000313" key="4">
    <source>
        <dbReference type="Proteomes" id="UP000740605"/>
    </source>
</evidence>
<evidence type="ECO:0000256" key="1">
    <source>
        <dbReference type="SAM" id="MobiDB-lite"/>
    </source>
</evidence>
<dbReference type="Pfam" id="PF00583">
    <property type="entry name" value="Acetyltransf_1"/>
    <property type="match status" value="1"/>
</dbReference>
<feature type="domain" description="N-acetyltransferase" evidence="2">
    <location>
        <begin position="24"/>
        <end position="183"/>
    </location>
</feature>
<dbReference type="RefSeq" id="WP_215488028.1">
    <property type="nucleotide sequence ID" value="NZ_BAAAPJ010000004.1"/>
</dbReference>
<protein>
    <submittedName>
        <fullName evidence="3">GNAT family N-acetyltransferase</fullName>
    </submittedName>
</protein>
<dbReference type="SUPFAM" id="SSF55729">
    <property type="entry name" value="Acyl-CoA N-acyltransferases (Nat)"/>
    <property type="match status" value="1"/>
</dbReference>
<comment type="caution">
    <text evidence="3">The sequence shown here is derived from an EMBL/GenBank/DDBJ whole genome shotgun (WGS) entry which is preliminary data.</text>
</comment>
<dbReference type="Proteomes" id="UP000740605">
    <property type="component" value="Unassembled WGS sequence"/>
</dbReference>
<organism evidence="3 4">
    <name type="scientific">Microbacterium flavum</name>
    <dbReference type="NCBI Taxonomy" id="415216"/>
    <lineage>
        <taxon>Bacteria</taxon>
        <taxon>Bacillati</taxon>
        <taxon>Actinomycetota</taxon>
        <taxon>Actinomycetes</taxon>
        <taxon>Micrococcales</taxon>
        <taxon>Microbacteriaceae</taxon>
        <taxon>Microbacterium</taxon>
    </lineage>
</organism>
<dbReference type="Gene3D" id="3.40.630.30">
    <property type="match status" value="1"/>
</dbReference>
<dbReference type="PROSITE" id="PS51186">
    <property type="entry name" value="GNAT"/>
    <property type="match status" value="1"/>
</dbReference>
<feature type="region of interest" description="Disordered" evidence="1">
    <location>
        <begin position="1"/>
        <end position="21"/>
    </location>
</feature>